<feature type="region of interest" description="Disordered" evidence="1">
    <location>
        <begin position="1"/>
        <end position="22"/>
    </location>
</feature>
<keyword evidence="3" id="KW-1185">Reference proteome</keyword>
<accession>B0DZ76</accession>
<protein>
    <submittedName>
        <fullName evidence="2">Predicted protein</fullName>
    </submittedName>
</protein>
<gene>
    <name evidence="2" type="ORF">LACBIDRAFT_334437</name>
</gene>
<evidence type="ECO:0000313" key="2">
    <source>
        <dbReference type="EMBL" id="EDR00190.1"/>
    </source>
</evidence>
<dbReference type="GeneID" id="6084845"/>
<proteinExistence type="predicted"/>
<dbReference type="OrthoDB" id="3101881at2759"/>
<sequence length="206" mass="22877">MMVSASVRWKSDGSPADVQRTQNSGQSNHFLLLSSLSGLSLDFAWTCSRIQSCPTDSDGLLTDCPLSPSEMAGSDESPLDKQWECKCRGEASHATVDNLCCLSDLSTPQLYRQLTVTTIIQPKKLRWCTDASLCFHHSILRICKARSELQETKIILVIPIVCRQLQWILVLLQDMNYNRIYETGIAKVYLDGGEEASGSPALVNIH</sequence>
<dbReference type="InParanoid" id="B0DZ76"/>
<dbReference type="KEGG" id="lbc:LACBIDRAFT_334437"/>
<reference evidence="2 3" key="1">
    <citation type="journal article" date="2008" name="Nature">
        <title>The genome of Laccaria bicolor provides insights into mycorrhizal symbiosis.</title>
        <authorList>
            <person name="Martin F."/>
            <person name="Aerts A."/>
            <person name="Ahren D."/>
            <person name="Brun A."/>
            <person name="Danchin E.G.J."/>
            <person name="Duchaussoy F."/>
            <person name="Gibon J."/>
            <person name="Kohler A."/>
            <person name="Lindquist E."/>
            <person name="Pereda V."/>
            <person name="Salamov A."/>
            <person name="Shapiro H.J."/>
            <person name="Wuyts J."/>
            <person name="Blaudez D."/>
            <person name="Buee M."/>
            <person name="Brokstein P."/>
            <person name="Canbaeck B."/>
            <person name="Cohen D."/>
            <person name="Courty P.E."/>
            <person name="Coutinho P.M."/>
            <person name="Delaruelle C."/>
            <person name="Detter J.C."/>
            <person name="Deveau A."/>
            <person name="DiFazio S."/>
            <person name="Duplessis S."/>
            <person name="Fraissinet-Tachet L."/>
            <person name="Lucic E."/>
            <person name="Frey-Klett P."/>
            <person name="Fourrey C."/>
            <person name="Feussner I."/>
            <person name="Gay G."/>
            <person name="Grimwood J."/>
            <person name="Hoegger P.J."/>
            <person name="Jain P."/>
            <person name="Kilaru S."/>
            <person name="Labbe J."/>
            <person name="Lin Y.C."/>
            <person name="Legue V."/>
            <person name="Le Tacon F."/>
            <person name="Marmeisse R."/>
            <person name="Melayah D."/>
            <person name="Montanini B."/>
            <person name="Muratet M."/>
            <person name="Nehls U."/>
            <person name="Niculita-Hirzel H."/>
            <person name="Oudot-Le Secq M.P."/>
            <person name="Peter M."/>
            <person name="Quesneville H."/>
            <person name="Rajashekar B."/>
            <person name="Reich M."/>
            <person name="Rouhier N."/>
            <person name="Schmutz J."/>
            <person name="Yin T."/>
            <person name="Chalot M."/>
            <person name="Henrissat B."/>
            <person name="Kuees U."/>
            <person name="Lucas S."/>
            <person name="Van de Peer Y."/>
            <person name="Podila G.K."/>
            <person name="Polle A."/>
            <person name="Pukkila P.J."/>
            <person name="Richardson P.M."/>
            <person name="Rouze P."/>
            <person name="Sanders I.R."/>
            <person name="Stajich J.E."/>
            <person name="Tunlid A."/>
            <person name="Tuskan G."/>
            <person name="Grigoriev I.V."/>
        </authorList>
    </citation>
    <scope>NUCLEOTIDE SEQUENCE [LARGE SCALE GENOMIC DNA]</scope>
    <source>
        <strain evidence="3">S238N-H82 / ATCC MYA-4686</strain>
    </source>
</reference>
<evidence type="ECO:0000256" key="1">
    <source>
        <dbReference type="SAM" id="MobiDB-lite"/>
    </source>
</evidence>
<evidence type="ECO:0000313" key="3">
    <source>
        <dbReference type="Proteomes" id="UP000001194"/>
    </source>
</evidence>
<dbReference type="RefSeq" id="XP_001889247.1">
    <property type="nucleotide sequence ID" value="XM_001889212.1"/>
</dbReference>
<name>B0DZ76_LACBS</name>
<dbReference type="HOGENOM" id="CLU_1332121_0_0_1"/>
<organism evidence="3">
    <name type="scientific">Laccaria bicolor (strain S238N-H82 / ATCC MYA-4686)</name>
    <name type="common">Bicoloured deceiver</name>
    <name type="synonym">Laccaria laccata var. bicolor</name>
    <dbReference type="NCBI Taxonomy" id="486041"/>
    <lineage>
        <taxon>Eukaryota</taxon>
        <taxon>Fungi</taxon>
        <taxon>Dikarya</taxon>
        <taxon>Basidiomycota</taxon>
        <taxon>Agaricomycotina</taxon>
        <taxon>Agaricomycetes</taxon>
        <taxon>Agaricomycetidae</taxon>
        <taxon>Agaricales</taxon>
        <taxon>Agaricineae</taxon>
        <taxon>Hydnangiaceae</taxon>
        <taxon>Laccaria</taxon>
    </lineage>
</organism>
<dbReference type="EMBL" id="DS547153">
    <property type="protein sequence ID" value="EDR00190.1"/>
    <property type="molecule type" value="Genomic_DNA"/>
</dbReference>
<dbReference type="Proteomes" id="UP000001194">
    <property type="component" value="Unassembled WGS sequence"/>
</dbReference>
<dbReference type="AlphaFoldDB" id="B0DZ76"/>